<evidence type="ECO:0000256" key="8">
    <source>
        <dbReference type="SAM" id="MobiDB-lite"/>
    </source>
</evidence>
<sequence length="381" mass="43358">MESPQMYDNNQNNIQMTGQQTKSNGQNNTNNQNNNNNNPITINQNLKNDHINGLTNSAALLQKQIQHHPQQVLQQQQQQIQHVAQQYSQNDLEELTNPEISLDLANFIDDQFRSEQEQFAFFNKVVPAVVNGVNGVVNGVNVNGLVQSEAAKALQQARFQHRQNPGNALAYMPGCVTGNTDDASTSEANIKEEPVDPIELRRLQQLTANGQFLNGNYQFPNVNSSGTTFTALTPASVLHHQPHVPGLKSHLTNFQKLNKNLVHSRKHSMKNLDKGTDEYRRRRERNNIAVRKSREKAKKRAHDVEKKLKDLQKENENLRRSDDEKTNVILLYNQVFMRLTNHSNPEIKQIVSLELNSMNMQCDQGMQNMQNSLLHNGYKDS</sequence>
<evidence type="ECO:0000256" key="3">
    <source>
        <dbReference type="ARBA" id="ARBA00023015"/>
    </source>
</evidence>
<evidence type="ECO:0000256" key="1">
    <source>
        <dbReference type="ARBA" id="ARBA00004123"/>
    </source>
</evidence>
<dbReference type="STRING" id="568069.A0A1J1J716"/>
<evidence type="ECO:0000256" key="4">
    <source>
        <dbReference type="ARBA" id="ARBA00023125"/>
    </source>
</evidence>
<evidence type="ECO:0000313" key="10">
    <source>
        <dbReference type="EMBL" id="CRL08184.1"/>
    </source>
</evidence>
<keyword evidence="6" id="KW-0539">Nucleus</keyword>
<dbReference type="GO" id="GO:0000978">
    <property type="term" value="F:RNA polymerase II cis-regulatory region sequence-specific DNA binding"/>
    <property type="evidence" value="ECO:0007669"/>
    <property type="project" value="TreeGrafter"/>
</dbReference>
<organism evidence="10 11">
    <name type="scientific">Clunio marinus</name>
    <dbReference type="NCBI Taxonomy" id="568069"/>
    <lineage>
        <taxon>Eukaryota</taxon>
        <taxon>Metazoa</taxon>
        <taxon>Ecdysozoa</taxon>
        <taxon>Arthropoda</taxon>
        <taxon>Hexapoda</taxon>
        <taxon>Insecta</taxon>
        <taxon>Pterygota</taxon>
        <taxon>Neoptera</taxon>
        <taxon>Endopterygota</taxon>
        <taxon>Diptera</taxon>
        <taxon>Nematocera</taxon>
        <taxon>Chironomoidea</taxon>
        <taxon>Chironomidae</taxon>
        <taxon>Clunio</taxon>
    </lineage>
</organism>
<gene>
    <name evidence="10" type="primary">putative CCAAT</name>
    <name evidence="10" type="synonym">enhancer-binding protein</name>
    <name evidence="10" type="ORF">CLUMA_CG020842</name>
</gene>
<feature type="domain" description="BZIP" evidence="9">
    <location>
        <begin position="276"/>
        <end position="320"/>
    </location>
</feature>
<feature type="compositionally biased region" description="Low complexity" evidence="8">
    <location>
        <begin position="17"/>
        <end position="46"/>
    </location>
</feature>
<dbReference type="GO" id="GO:0000981">
    <property type="term" value="F:DNA-binding transcription factor activity, RNA polymerase II-specific"/>
    <property type="evidence" value="ECO:0007669"/>
    <property type="project" value="TreeGrafter"/>
</dbReference>
<protein>
    <submittedName>
        <fullName evidence="10">CLUMA_CG020842, isoform A</fullName>
    </submittedName>
</protein>
<proteinExistence type="inferred from homology"/>
<dbReference type="InterPro" id="IPR031106">
    <property type="entry name" value="C/EBP"/>
</dbReference>
<evidence type="ECO:0000256" key="6">
    <source>
        <dbReference type="ARBA" id="ARBA00023242"/>
    </source>
</evidence>
<dbReference type="SMART" id="SM00338">
    <property type="entry name" value="BRLZ"/>
    <property type="match status" value="1"/>
</dbReference>
<keyword evidence="4" id="KW-0238">DNA-binding</keyword>
<reference evidence="10 11" key="1">
    <citation type="submission" date="2015-04" db="EMBL/GenBank/DDBJ databases">
        <authorList>
            <person name="Syromyatnikov M.Y."/>
            <person name="Popov V.N."/>
        </authorList>
    </citation>
    <scope>NUCLEOTIDE SEQUENCE [LARGE SCALE GENOMIC DNA]</scope>
</reference>
<dbReference type="Proteomes" id="UP000183832">
    <property type="component" value="Unassembled WGS sequence"/>
</dbReference>
<feature type="coiled-coil region" evidence="7">
    <location>
        <begin position="294"/>
        <end position="328"/>
    </location>
</feature>
<dbReference type="Pfam" id="PF07716">
    <property type="entry name" value="bZIP_2"/>
    <property type="match status" value="1"/>
</dbReference>
<accession>A0A1J1J716</accession>
<dbReference type="PANTHER" id="PTHR23334">
    <property type="entry name" value="CCAAT/ENHANCER BINDING PROTEIN"/>
    <property type="match status" value="1"/>
</dbReference>
<evidence type="ECO:0000313" key="11">
    <source>
        <dbReference type="Proteomes" id="UP000183832"/>
    </source>
</evidence>
<evidence type="ECO:0000259" key="9">
    <source>
        <dbReference type="PROSITE" id="PS50217"/>
    </source>
</evidence>
<feature type="region of interest" description="Disordered" evidence="8">
    <location>
        <begin position="1"/>
        <end position="46"/>
    </location>
</feature>
<dbReference type="InterPro" id="IPR004827">
    <property type="entry name" value="bZIP"/>
</dbReference>
<keyword evidence="3" id="KW-0805">Transcription regulation</keyword>
<name>A0A1J1J716_9DIPT</name>
<dbReference type="GO" id="GO:0005634">
    <property type="term" value="C:nucleus"/>
    <property type="evidence" value="ECO:0007669"/>
    <property type="project" value="UniProtKB-SubCell"/>
</dbReference>
<dbReference type="EMBL" id="CVRI01000074">
    <property type="protein sequence ID" value="CRL08184.1"/>
    <property type="molecule type" value="Genomic_DNA"/>
</dbReference>
<dbReference type="PROSITE" id="PS50217">
    <property type="entry name" value="BZIP"/>
    <property type="match status" value="1"/>
</dbReference>
<keyword evidence="11" id="KW-1185">Reference proteome</keyword>
<comment type="similarity">
    <text evidence="2">Belongs to the bZIP family. C/EBP subfamily.</text>
</comment>
<dbReference type="CDD" id="cd14693">
    <property type="entry name" value="bZIP_CEBP"/>
    <property type="match status" value="1"/>
</dbReference>
<dbReference type="Gene3D" id="1.20.5.170">
    <property type="match status" value="1"/>
</dbReference>
<dbReference type="InterPro" id="IPR046347">
    <property type="entry name" value="bZIP_sf"/>
</dbReference>
<dbReference type="AlphaFoldDB" id="A0A1J1J716"/>
<keyword evidence="7" id="KW-0175">Coiled coil</keyword>
<dbReference type="PANTHER" id="PTHR23334:SF69">
    <property type="entry name" value="CCAAT_ENHANCER-BINDING PROTEIN GAMMA"/>
    <property type="match status" value="1"/>
</dbReference>
<evidence type="ECO:0000256" key="7">
    <source>
        <dbReference type="SAM" id="Coils"/>
    </source>
</evidence>
<dbReference type="SUPFAM" id="SSF57959">
    <property type="entry name" value="Leucine zipper domain"/>
    <property type="match status" value="1"/>
</dbReference>
<feature type="compositionally biased region" description="Polar residues" evidence="8">
    <location>
        <begin position="1"/>
        <end position="16"/>
    </location>
</feature>
<comment type="subcellular location">
    <subcellularLocation>
        <location evidence="1">Nucleus</location>
    </subcellularLocation>
</comment>
<evidence type="ECO:0000256" key="2">
    <source>
        <dbReference type="ARBA" id="ARBA00006951"/>
    </source>
</evidence>
<dbReference type="GO" id="GO:0006351">
    <property type="term" value="P:DNA-templated transcription"/>
    <property type="evidence" value="ECO:0007669"/>
    <property type="project" value="InterPro"/>
</dbReference>
<keyword evidence="5" id="KW-0804">Transcription</keyword>
<dbReference type="OrthoDB" id="10032067at2759"/>
<evidence type="ECO:0000256" key="5">
    <source>
        <dbReference type="ARBA" id="ARBA00023163"/>
    </source>
</evidence>